<dbReference type="GO" id="GO:0016818">
    <property type="term" value="F:hydrolase activity, acting on acid anhydrides, in phosphorus-containing anhydrides"/>
    <property type="evidence" value="ECO:0007669"/>
    <property type="project" value="InterPro"/>
</dbReference>
<comment type="cofactor">
    <cofactor evidence="1">
        <name>[4Fe-4S] cluster</name>
        <dbReference type="ChEBI" id="CHEBI:49883"/>
    </cofactor>
</comment>
<dbReference type="SMART" id="SM00491">
    <property type="entry name" value="HELICc2"/>
    <property type="match status" value="1"/>
</dbReference>
<sequence>MAAAGSIKKIFGPDGVLAGHLTGYEPRPGQQQMAAAVAAALEGPEETSFTEPDQAACLVVEAETGLGKTLAYLVPAVLSGRKVVVSTNTRNLQDQILQHEIPFIRKYIEPKLRALCVKGRQNYLCLYRWHQYRAAGQPALVADQAAGRIGGWLKKTTFADRAELTWLHGASPLWRKICCLPHFCLGGDCPDGAACFLNRLRREAAASRLLVVNHHLLFSDLAVRRSGHGEVLPRYEAVIFDEAHHVENVATTFFGFSFSRYQVLDLVADVERSARSGLTGEKQQEVQGAAGSLTGLLAQFFSQFPAALGRFPLAGLRDTQPEFERRRDTLLEAFHRLAGSMDGLDNREEPWGQYILRCEELASRLDTITAETFTDIPAEDVRFVHWYERREKNLVLSATPIDVADDLQETLFASMAAVILTSATLSAAGDFTYFRRRLGLPEETSTLAFPSPFDYANRTLLHVPDKLFPEPAAPGYGAALHQRLEELIRLAGGRALVLFTSIQAMENACRALEERLEFPLLLQGTGPRHELLSRFARENESVLFAVSSFWEGVDIPGESLSLVIIDKLPFEVPSDPVIMARINRIRAAGGNPFFDFQVPRAVLGLRQGAGRLMRRTSDRGVIAVLDVRLFTKGYGRRFLKSLPPSPVCRDLDRVKTFFAEEHDHNQTG</sequence>
<dbReference type="GO" id="GO:0003676">
    <property type="term" value="F:nucleic acid binding"/>
    <property type="evidence" value="ECO:0007669"/>
    <property type="project" value="InterPro"/>
</dbReference>
<dbReference type="Gene3D" id="3.40.50.300">
    <property type="entry name" value="P-loop containing nucleotide triphosphate hydrolases"/>
    <property type="match status" value="2"/>
</dbReference>
<evidence type="ECO:0000256" key="4">
    <source>
        <dbReference type="ARBA" id="ARBA00022840"/>
    </source>
</evidence>
<evidence type="ECO:0000259" key="7">
    <source>
        <dbReference type="PROSITE" id="PS51193"/>
    </source>
</evidence>
<organism evidence="8">
    <name type="scientific">hydrothermal vent metagenome</name>
    <dbReference type="NCBI Taxonomy" id="652676"/>
    <lineage>
        <taxon>unclassified sequences</taxon>
        <taxon>metagenomes</taxon>
        <taxon>ecological metagenomes</taxon>
    </lineage>
</organism>
<dbReference type="InterPro" id="IPR011545">
    <property type="entry name" value="DEAD/DEAH_box_helicase_dom"/>
</dbReference>
<dbReference type="InterPro" id="IPR014001">
    <property type="entry name" value="Helicase_ATP-bd"/>
</dbReference>
<reference evidence="8" key="1">
    <citation type="submission" date="2018-06" db="EMBL/GenBank/DDBJ databases">
        <authorList>
            <person name="Zhirakovskaya E."/>
        </authorList>
    </citation>
    <scope>NUCLEOTIDE SEQUENCE</scope>
</reference>
<dbReference type="InterPro" id="IPR006555">
    <property type="entry name" value="ATP-dep_Helicase_C"/>
</dbReference>
<dbReference type="InterPro" id="IPR027417">
    <property type="entry name" value="P-loop_NTPase"/>
</dbReference>
<keyword evidence="8" id="KW-0347">Helicase</keyword>
<evidence type="ECO:0000256" key="2">
    <source>
        <dbReference type="ARBA" id="ARBA00022741"/>
    </source>
</evidence>
<protein>
    <recommendedName>
        <fullName evidence="5">DNA 5'-3' helicase</fullName>
        <ecNumber evidence="5">5.6.2.3</ecNumber>
    </recommendedName>
</protein>
<dbReference type="GO" id="GO:0005524">
    <property type="term" value="F:ATP binding"/>
    <property type="evidence" value="ECO:0007669"/>
    <property type="project" value="UniProtKB-KW"/>
</dbReference>
<dbReference type="GO" id="GO:0043139">
    <property type="term" value="F:5'-3' DNA helicase activity"/>
    <property type="evidence" value="ECO:0007669"/>
    <property type="project" value="UniProtKB-EC"/>
</dbReference>
<keyword evidence="4" id="KW-0067">ATP-binding</keyword>
<proteinExistence type="predicted"/>
<dbReference type="EC" id="5.6.2.3" evidence="5"/>
<dbReference type="PANTHER" id="PTHR11472:SF34">
    <property type="entry name" value="REGULATOR OF TELOMERE ELONGATION HELICASE 1"/>
    <property type="match status" value="1"/>
</dbReference>
<dbReference type="Pfam" id="PF00270">
    <property type="entry name" value="DEAD"/>
    <property type="match status" value="1"/>
</dbReference>
<dbReference type="EMBL" id="UOEY01000103">
    <property type="protein sequence ID" value="VAW40493.1"/>
    <property type="molecule type" value="Genomic_DNA"/>
</dbReference>
<name>A0A3B0VJJ7_9ZZZZ</name>
<dbReference type="AlphaFoldDB" id="A0A3B0VJJ7"/>
<comment type="catalytic activity">
    <reaction evidence="6">
        <text>ATP + H2O = ADP + phosphate + H(+)</text>
        <dbReference type="Rhea" id="RHEA:13065"/>
        <dbReference type="ChEBI" id="CHEBI:15377"/>
        <dbReference type="ChEBI" id="CHEBI:15378"/>
        <dbReference type="ChEBI" id="CHEBI:30616"/>
        <dbReference type="ChEBI" id="CHEBI:43474"/>
        <dbReference type="ChEBI" id="CHEBI:456216"/>
        <dbReference type="EC" id="5.6.2.3"/>
    </reaction>
</comment>
<evidence type="ECO:0000313" key="8">
    <source>
        <dbReference type="EMBL" id="VAW40493.1"/>
    </source>
</evidence>
<evidence type="ECO:0000256" key="5">
    <source>
        <dbReference type="ARBA" id="ARBA00044969"/>
    </source>
</evidence>
<dbReference type="GO" id="GO:0006139">
    <property type="term" value="P:nucleobase-containing compound metabolic process"/>
    <property type="evidence" value="ECO:0007669"/>
    <property type="project" value="InterPro"/>
</dbReference>
<feature type="domain" description="Helicase ATP-binding" evidence="7">
    <location>
        <begin position="16"/>
        <end position="288"/>
    </location>
</feature>
<dbReference type="SUPFAM" id="SSF52540">
    <property type="entry name" value="P-loop containing nucleoside triphosphate hydrolases"/>
    <property type="match status" value="2"/>
</dbReference>
<dbReference type="InterPro" id="IPR014013">
    <property type="entry name" value="Helic_SF1/SF2_ATP-bd_DinG/Rad3"/>
</dbReference>
<keyword evidence="2" id="KW-0547">Nucleotide-binding</keyword>
<dbReference type="SMART" id="SM00487">
    <property type="entry name" value="DEXDc"/>
    <property type="match status" value="1"/>
</dbReference>
<dbReference type="PANTHER" id="PTHR11472">
    <property type="entry name" value="DNA REPAIR DEAD HELICASE RAD3/XP-D SUBFAMILY MEMBER"/>
    <property type="match status" value="1"/>
</dbReference>
<accession>A0A3B0VJJ7</accession>
<evidence type="ECO:0000256" key="1">
    <source>
        <dbReference type="ARBA" id="ARBA00001966"/>
    </source>
</evidence>
<keyword evidence="3" id="KW-0378">Hydrolase</keyword>
<dbReference type="PROSITE" id="PS51193">
    <property type="entry name" value="HELICASE_ATP_BIND_2"/>
    <property type="match status" value="1"/>
</dbReference>
<evidence type="ECO:0000256" key="3">
    <source>
        <dbReference type="ARBA" id="ARBA00022801"/>
    </source>
</evidence>
<dbReference type="InterPro" id="IPR045028">
    <property type="entry name" value="DinG/Rad3-like"/>
</dbReference>
<dbReference type="Pfam" id="PF13307">
    <property type="entry name" value="Helicase_C_2"/>
    <property type="match status" value="1"/>
</dbReference>
<evidence type="ECO:0000256" key="6">
    <source>
        <dbReference type="ARBA" id="ARBA00048954"/>
    </source>
</evidence>
<gene>
    <name evidence="8" type="ORF">MNBD_DELTA04-1822</name>
</gene>